<evidence type="ECO:0000313" key="2">
    <source>
        <dbReference type="EMBL" id="CAA9479208.1"/>
    </source>
</evidence>
<dbReference type="AlphaFoldDB" id="A0A6J4RZJ5"/>
<protein>
    <submittedName>
        <fullName evidence="2">Uncharacterized protein</fullName>
    </submittedName>
</protein>
<organism evidence="2">
    <name type="scientific">uncultured Solirubrobacteraceae bacterium</name>
    <dbReference type="NCBI Taxonomy" id="1162706"/>
    <lineage>
        <taxon>Bacteria</taxon>
        <taxon>Bacillati</taxon>
        <taxon>Actinomycetota</taxon>
        <taxon>Thermoleophilia</taxon>
        <taxon>Solirubrobacterales</taxon>
        <taxon>Solirubrobacteraceae</taxon>
        <taxon>environmental samples</taxon>
    </lineage>
</organism>
<sequence length="438" mass="45026">MRAIRDQRGQTATEYMGILLVVAAIAGALLTSGLAGQIADGMREAICRITGGVGCGDVQQADSNAPKGPCVLAAANQKVSINGSFNVRLAKVKLEGGVEYQRQKRSDGTVAITLKLGTGGGVGPALAKKLGPLSLDGSLKGAQEGGVTFLLSGDDEANRFAGQLKESTKALAAGPLVSRVMGWDVDIDVPPVESAYYQTGPGATLSAGADNGLAYGKGSIDVQHALGVRRDFTTGTPTSGDTTIYYNVAGKGSGEAGAMIGETAGLNLDGSWQIAVTLDSRGDPKKLSLLGAGGAEGMEGLAGKQKNLQTVMKNLEAVDFGSTSASGKRIEVQADLDLTDPKLRATALSFLQGRNPQTAKPVSRRAAAGDLWDAMVESSTVNYRTYDTQSSKTGGTVEPPIGPGGGGTYESKGQELTSAHYLEPGQGFVPWEACKKPS</sequence>
<dbReference type="EMBL" id="CADCVS010000114">
    <property type="protein sequence ID" value="CAA9479208.1"/>
    <property type="molecule type" value="Genomic_DNA"/>
</dbReference>
<reference evidence="2" key="1">
    <citation type="submission" date="2020-02" db="EMBL/GenBank/DDBJ databases">
        <authorList>
            <person name="Meier V. D."/>
        </authorList>
    </citation>
    <scope>NUCLEOTIDE SEQUENCE</scope>
    <source>
        <strain evidence="2">AVDCRST_MAG30</strain>
    </source>
</reference>
<accession>A0A6J4RZJ5</accession>
<proteinExistence type="predicted"/>
<feature type="region of interest" description="Disordered" evidence="1">
    <location>
        <begin position="386"/>
        <end position="412"/>
    </location>
</feature>
<evidence type="ECO:0000256" key="1">
    <source>
        <dbReference type="SAM" id="MobiDB-lite"/>
    </source>
</evidence>
<gene>
    <name evidence="2" type="ORF">AVDCRST_MAG30-693</name>
</gene>
<name>A0A6J4RZJ5_9ACTN</name>